<evidence type="ECO:0000256" key="4">
    <source>
        <dbReference type="ARBA" id="ARBA00022679"/>
    </source>
</evidence>
<keyword evidence="4" id="KW-0808">Transferase</keyword>
<comment type="caution">
    <text evidence="10">The sequence shown here is derived from an EMBL/GenBank/DDBJ whole genome shotgun (WGS) entry which is preliminary data.</text>
</comment>
<evidence type="ECO:0000313" key="11">
    <source>
        <dbReference type="Proteomes" id="UP000784294"/>
    </source>
</evidence>
<dbReference type="InterPro" id="IPR014816">
    <property type="entry name" value="tRNA_MeTrfase_Gcd14"/>
</dbReference>
<dbReference type="SUPFAM" id="SSF53335">
    <property type="entry name" value="S-adenosyl-L-methionine-dependent methyltransferases"/>
    <property type="match status" value="1"/>
</dbReference>
<dbReference type="GO" id="GO:0030488">
    <property type="term" value="P:tRNA methylation"/>
    <property type="evidence" value="ECO:0007669"/>
    <property type="project" value="InterPro"/>
</dbReference>
<dbReference type="Gene3D" id="3.10.330.20">
    <property type="match status" value="1"/>
</dbReference>
<proteinExistence type="predicted"/>
<dbReference type="Pfam" id="PF08704">
    <property type="entry name" value="GCD14"/>
    <property type="match status" value="1"/>
</dbReference>
<dbReference type="EMBL" id="CAAALY010044384">
    <property type="protein sequence ID" value="VEL20027.1"/>
    <property type="molecule type" value="Genomic_DNA"/>
</dbReference>
<evidence type="ECO:0000259" key="9">
    <source>
        <dbReference type="Pfam" id="PF08704"/>
    </source>
</evidence>
<gene>
    <name evidence="10" type="ORF">PXEA_LOCUS13467</name>
</gene>
<dbReference type="AlphaFoldDB" id="A0A3S4ZUD3"/>
<keyword evidence="5" id="KW-0949">S-adenosyl-L-methionine</keyword>
<reference evidence="10" key="1">
    <citation type="submission" date="2018-11" db="EMBL/GenBank/DDBJ databases">
        <authorList>
            <consortium name="Pathogen Informatics"/>
        </authorList>
    </citation>
    <scope>NUCLEOTIDE SEQUENCE</scope>
</reference>
<evidence type="ECO:0000256" key="2">
    <source>
        <dbReference type="ARBA" id="ARBA00012796"/>
    </source>
</evidence>
<name>A0A3S4ZUD3_9PLAT</name>
<dbReference type="GO" id="GO:0031515">
    <property type="term" value="C:tRNA (m1A) methyltransferase complex"/>
    <property type="evidence" value="ECO:0007669"/>
    <property type="project" value="InterPro"/>
</dbReference>
<keyword evidence="6" id="KW-0819">tRNA processing</keyword>
<evidence type="ECO:0000256" key="7">
    <source>
        <dbReference type="ARBA" id="ARBA00023242"/>
    </source>
</evidence>
<evidence type="ECO:0000256" key="6">
    <source>
        <dbReference type="ARBA" id="ARBA00022694"/>
    </source>
</evidence>
<dbReference type="PANTHER" id="PTHR12133">
    <property type="entry name" value="TRNA (ADENINE(58)-N(1))-METHYLTRANSFERASE"/>
    <property type="match status" value="1"/>
</dbReference>
<dbReference type="InterPro" id="IPR029063">
    <property type="entry name" value="SAM-dependent_MTases_sf"/>
</dbReference>
<sequence>MHVSPFAKSFASEGDCVIIIYGRDDTIPIILKANDLIQTKYGALRHNDIIGKRYGSQIPTSRGHVHILALNPVIWSHSLPHRTQILYPPDISLIVGSLDLRPGRCVLEAGTGSGSLTHALAQAIWPNGRVITFDFHELRSQKASEEFKV</sequence>
<dbReference type="Gene3D" id="3.40.50.150">
    <property type="entry name" value="Vaccinia Virus protein VP39"/>
    <property type="match status" value="1"/>
</dbReference>
<organism evidence="10 11">
    <name type="scientific">Protopolystoma xenopodis</name>
    <dbReference type="NCBI Taxonomy" id="117903"/>
    <lineage>
        <taxon>Eukaryota</taxon>
        <taxon>Metazoa</taxon>
        <taxon>Spiralia</taxon>
        <taxon>Lophotrochozoa</taxon>
        <taxon>Platyhelminthes</taxon>
        <taxon>Monogenea</taxon>
        <taxon>Polyopisthocotylea</taxon>
        <taxon>Polystomatidea</taxon>
        <taxon>Polystomatidae</taxon>
        <taxon>Protopolystoma</taxon>
    </lineage>
</organism>
<dbReference type="PROSITE" id="PS51620">
    <property type="entry name" value="SAM_TRM61"/>
    <property type="match status" value="1"/>
</dbReference>
<dbReference type="EC" id="2.1.1.220" evidence="2"/>
<evidence type="ECO:0000256" key="1">
    <source>
        <dbReference type="ARBA" id="ARBA00004123"/>
    </source>
</evidence>
<dbReference type="GO" id="GO:0160107">
    <property type="term" value="F:tRNA (adenine(58)-N1)-methyltransferase activity"/>
    <property type="evidence" value="ECO:0007669"/>
    <property type="project" value="UniProtKB-EC"/>
</dbReference>
<evidence type="ECO:0000256" key="8">
    <source>
        <dbReference type="ARBA" id="ARBA00048481"/>
    </source>
</evidence>
<accession>A0A3S4ZUD3</accession>
<feature type="domain" description="tRNA (adenine(58)-N(1))-methyltransferase catalytic subunit TRM61 C-terminal" evidence="9">
    <location>
        <begin position="63"/>
        <end position="148"/>
    </location>
</feature>
<keyword evidence="11" id="KW-1185">Reference proteome</keyword>
<keyword evidence="7" id="KW-0539">Nucleus</keyword>
<dbReference type="Proteomes" id="UP000784294">
    <property type="component" value="Unassembled WGS sequence"/>
</dbReference>
<protein>
    <recommendedName>
        <fullName evidence="2">tRNA (adenine(58)-N(1))-methyltransferase</fullName>
        <ecNumber evidence="2">2.1.1.220</ecNumber>
    </recommendedName>
</protein>
<dbReference type="PANTHER" id="PTHR12133:SF2">
    <property type="entry name" value="TRNA (ADENINE(58)-N(1))-METHYLTRANSFERASE CATALYTIC SUBUNIT TRMT61A"/>
    <property type="match status" value="1"/>
</dbReference>
<evidence type="ECO:0000313" key="10">
    <source>
        <dbReference type="EMBL" id="VEL20027.1"/>
    </source>
</evidence>
<evidence type="ECO:0000256" key="3">
    <source>
        <dbReference type="ARBA" id="ARBA00022603"/>
    </source>
</evidence>
<evidence type="ECO:0000256" key="5">
    <source>
        <dbReference type="ARBA" id="ARBA00022691"/>
    </source>
</evidence>
<keyword evidence="3" id="KW-0489">Methyltransferase</keyword>
<dbReference type="OrthoDB" id="1925287at2759"/>
<dbReference type="InterPro" id="IPR049470">
    <property type="entry name" value="TRM61_C"/>
</dbReference>
<dbReference type="GO" id="GO:0005634">
    <property type="term" value="C:nucleus"/>
    <property type="evidence" value="ECO:0007669"/>
    <property type="project" value="UniProtKB-SubCell"/>
</dbReference>
<comment type="catalytic activity">
    <reaction evidence="8">
        <text>an adenosine in mRNA + S-adenosyl-L-methionine = an N(1)-methyladenosine in mRNA + S-adenosyl-L-homocysteine + H(+)</text>
        <dbReference type="Rhea" id="RHEA:55392"/>
        <dbReference type="Rhea" id="RHEA-COMP:12414"/>
        <dbReference type="Rhea" id="RHEA-COMP:12415"/>
        <dbReference type="ChEBI" id="CHEBI:15378"/>
        <dbReference type="ChEBI" id="CHEBI:57856"/>
        <dbReference type="ChEBI" id="CHEBI:59789"/>
        <dbReference type="ChEBI" id="CHEBI:74411"/>
        <dbReference type="ChEBI" id="CHEBI:74491"/>
    </reaction>
</comment>
<comment type="subcellular location">
    <subcellularLocation>
        <location evidence="1">Nucleus</location>
    </subcellularLocation>
</comment>